<name>A0A1J5PDI9_9ZZZZ</name>
<sequence length="53" mass="5669">MFKMVDMLETGAPLKEVRSAAALLGAATNGFAERRMNASIQHALSGRTMDSLT</sequence>
<organism evidence="1">
    <name type="scientific">mine drainage metagenome</name>
    <dbReference type="NCBI Taxonomy" id="410659"/>
    <lineage>
        <taxon>unclassified sequences</taxon>
        <taxon>metagenomes</taxon>
        <taxon>ecological metagenomes</taxon>
    </lineage>
</organism>
<proteinExistence type="predicted"/>
<dbReference type="InterPro" id="IPR029048">
    <property type="entry name" value="HSP70_C_sf"/>
</dbReference>
<dbReference type="Gene3D" id="1.20.1270.10">
    <property type="match status" value="1"/>
</dbReference>
<evidence type="ECO:0000313" key="1">
    <source>
        <dbReference type="EMBL" id="OIQ65580.1"/>
    </source>
</evidence>
<reference evidence="1" key="1">
    <citation type="submission" date="2016-10" db="EMBL/GenBank/DDBJ databases">
        <title>Sequence of Gallionella enrichment culture.</title>
        <authorList>
            <person name="Poehlein A."/>
            <person name="Muehling M."/>
            <person name="Daniel R."/>
        </authorList>
    </citation>
    <scope>NUCLEOTIDE SEQUENCE</scope>
</reference>
<comment type="caution">
    <text evidence="1">The sequence shown here is derived from an EMBL/GenBank/DDBJ whole genome shotgun (WGS) entry which is preliminary data.</text>
</comment>
<dbReference type="SUPFAM" id="SSF100934">
    <property type="entry name" value="Heat shock protein 70kD (HSP70), C-terminal subdomain"/>
    <property type="match status" value="1"/>
</dbReference>
<dbReference type="EMBL" id="MLJW01007212">
    <property type="protein sequence ID" value="OIQ65580.1"/>
    <property type="molecule type" value="Genomic_DNA"/>
</dbReference>
<gene>
    <name evidence="1" type="ORF">GALL_528590</name>
</gene>
<dbReference type="AlphaFoldDB" id="A0A1J5PDI9"/>
<protein>
    <submittedName>
        <fullName evidence="1">Uncharacterized protein</fullName>
    </submittedName>
</protein>
<accession>A0A1J5PDI9</accession>